<name>A0ABY7DUB9_MYAAR</name>
<evidence type="ECO:0000259" key="2">
    <source>
        <dbReference type="Pfam" id="PF08336"/>
    </source>
</evidence>
<evidence type="ECO:0000313" key="3">
    <source>
        <dbReference type="EMBL" id="WAR01310.1"/>
    </source>
</evidence>
<evidence type="ECO:0000313" key="4">
    <source>
        <dbReference type="Proteomes" id="UP001164746"/>
    </source>
</evidence>
<dbReference type="Proteomes" id="UP001164746">
    <property type="component" value="Chromosome 4"/>
</dbReference>
<dbReference type="InterPro" id="IPR013547">
    <property type="entry name" value="P4H_N"/>
</dbReference>
<dbReference type="Gene3D" id="2.60.120.620">
    <property type="entry name" value="q2cbj1_9rhob like domain"/>
    <property type="match status" value="1"/>
</dbReference>
<keyword evidence="1" id="KW-0732">Signal</keyword>
<feature type="domain" description="Prolyl 4-hydroxylase N-terminal" evidence="2">
    <location>
        <begin position="27"/>
        <end position="166"/>
    </location>
</feature>
<feature type="chain" id="PRO_5045818934" evidence="1">
    <location>
        <begin position="22"/>
        <end position="321"/>
    </location>
</feature>
<dbReference type="Gene3D" id="6.10.140.1460">
    <property type="match status" value="1"/>
</dbReference>
<protein>
    <submittedName>
        <fullName evidence="3">P4HA1-like protein</fullName>
    </submittedName>
</protein>
<dbReference type="Pfam" id="PF08336">
    <property type="entry name" value="P4Ha_N"/>
    <property type="match status" value="1"/>
</dbReference>
<sequence>MKIRVILWALTCSFVIDIHLCHIYTSSHGVHNHLELERKILDSLTDYIRRQEKNGLHFDSSIKEAIENIETKNNVSLSNEDFATPISVYHVLSRATRDWVTLERKMTCEEDEDCPVLTGADVIEVVKRKSGYRWPEADDINLASRAILNVWNVYDLDLETVLTGKVGHVSNDAIDADAVFTIANAARDFGLLYEAIKWFEYLAENLSKYDSDHDVKHSALVRRLALTYKEMENIGPGVPTRSWTDFWLSNPTYGGTVVFPKMDISAHIQKGSAIVWENLKQNGKPSPKSTHQYCPSIVGPQLAISKTLPTSTKEILELISE</sequence>
<reference evidence="3" key="1">
    <citation type="submission" date="2022-11" db="EMBL/GenBank/DDBJ databases">
        <title>Centuries of genome instability and evolution in soft-shell clam transmissible cancer (bioRxiv).</title>
        <authorList>
            <person name="Hart S.F.M."/>
            <person name="Yonemitsu M.A."/>
            <person name="Giersch R.M."/>
            <person name="Beal B.F."/>
            <person name="Arriagada G."/>
            <person name="Davis B.W."/>
            <person name="Ostrander E.A."/>
            <person name="Goff S.P."/>
            <person name="Metzger M.J."/>
        </authorList>
    </citation>
    <scope>NUCLEOTIDE SEQUENCE</scope>
    <source>
        <strain evidence="3">MELC-2E11</strain>
        <tissue evidence="3">Siphon/mantle</tissue>
    </source>
</reference>
<proteinExistence type="predicted"/>
<dbReference type="EMBL" id="CP111015">
    <property type="protein sequence ID" value="WAR01310.1"/>
    <property type="molecule type" value="Genomic_DNA"/>
</dbReference>
<keyword evidence="4" id="KW-1185">Reference proteome</keyword>
<feature type="signal peptide" evidence="1">
    <location>
        <begin position="1"/>
        <end position="21"/>
    </location>
</feature>
<accession>A0ABY7DUB9</accession>
<gene>
    <name evidence="3" type="ORF">MAR_007868</name>
</gene>
<organism evidence="3 4">
    <name type="scientific">Mya arenaria</name>
    <name type="common">Soft-shell clam</name>
    <dbReference type="NCBI Taxonomy" id="6604"/>
    <lineage>
        <taxon>Eukaryota</taxon>
        <taxon>Metazoa</taxon>
        <taxon>Spiralia</taxon>
        <taxon>Lophotrochozoa</taxon>
        <taxon>Mollusca</taxon>
        <taxon>Bivalvia</taxon>
        <taxon>Autobranchia</taxon>
        <taxon>Heteroconchia</taxon>
        <taxon>Euheterodonta</taxon>
        <taxon>Imparidentia</taxon>
        <taxon>Neoheterodontei</taxon>
        <taxon>Myida</taxon>
        <taxon>Myoidea</taxon>
        <taxon>Myidae</taxon>
        <taxon>Mya</taxon>
    </lineage>
</organism>
<evidence type="ECO:0000256" key="1">
    <source>
        <dbReference type="SAM" id="SignalP"/>
    </source>
</evidence>